<gene>
    <name evidence="2" type="ORF">AAG570_011379</name>
</gene>
<organism evidence="2 3">
    <name type="scientific">Ranatra chinensis</name>
    <dbReference type="NCBI Taxonomy" id="642074"/>
    <lineage>
        <taxon>Eukaryota</taxon>
        <taxon>Metazoa</taxon>
        <taxon>Ecdysozoa</taxon>
        <taxon>Arthropoda</taxon>
        <taxon>Hexapoda</taxon>
        <taxon>Insecta</taxon>
        <taxon>Pterygota</taxon>
        <taxon>Neoptera</taxon>
        <taxon>Paraneoptera</taxon>
        <taxon>Hemiptera</taxon>
        <taxon>Heteroptera</taxon>
        <taxon>Panheteroptera</taxon>
        <taxon>Nepomorpha</taxon>
        <taxon>Nepidae</taxon>
        <taxon>Ranatrinae</taxon>
        <taxon>Ranatra</taxon>
    </lineage>
</organism>
<dbReference type="AlphaFoldDB" id="A0ABD0YKS1"/>
<dbReference type="Proteomes" id="UP001558652">
    <property type="component" value="Unassembled WGS sequence"/>
</dbReference>
<evidence type="ECO:0000313" key="3">
    <source>
        <dbReference type="Proteomes" id="UP001558652"/>
    </source>
</evidence>
<feature type="domain" description="FP protein C-terminal" evidence="1">
    <location>
        <begin position="113"/>
        <end position="163"/>
    </location>
</feature>
<comment type="caution">
    <text evidence="2">The sequence shown here is derived from an EMBL/GenBank/DDBJ whole genome shotgun (WGS) entry which is preliminary data.</text>
</comment>
<protein>
    <recommendedName>
        <fullName evidence="1">FP protein C-terminal domain-containing protein</fullName>
    </recommendedName>
</protein>
<proteinExistence type="predicted"/>
<reference evidence="2 3" key="1">
    <citation type="submission" date="2024-07" db="EMBL/GenBank/DDBJ databases">
        <title>Chromosome-level genome assembly of the water stick insect Ranatra chinensis (Heteroptera: Nepidae).</title>
        <authorList>
            <person name="Liu X."/>
        </authorList>
    </citation>
    <scope>NUCLEOTIDE SEQUENCE [LARGE SCALE GENOMIC DNA]</scope>
    <source>
        <strain evidence="2">Cailab_2021Rc</strain>
        <tissue evidence="2">Muscle</tissue>
    </source>
</reference>
<sequence>MRVLHERMDEVEQYNRSNIIEIQGVPRQPAEDVLGLVKILGRALDYEITDGMIDNCHRMGGGKSEGAAIIVKFVRKLDKEALLQRRRSRREFSARHLGFPGDGPVYLNESFCPRKRRLFALVRQMKAELGYKYLWVRGSQIYVRKHDQSPALVLKTLEDLKNL</sequence>
<evidence type="ECO:0000259" key="1">
    <source>
        <dbReference type="Pfam" id="PF25298"/>
    </source>
</evidence>
<dbReference type="Pfam" id="PF25298">
    <property type="entry name" value="Baculo_FP_2nd"/>
    <property type="match status" value="1"/>
</dbReference>
<name>A0ABD0YKS1_9HEMI</name>
<dbReference type="EMBL" id="JBFDAA010000006">
    <property type="protein sequence ID" value="KAL1131766.1"/>
    <property type="molecule type" value="Genomic_DNA"/>
</dbReference>
<accession>A0ABD0YKS1</accession>
<dbReference type="InterPro" id="IPR057251">
    <property type="entry name" value="FP_C"/>
</dbReference>
<keyword evidence="3" id="KW-1185">Reference proteome</keyword>
<evidence type="ECO:0000313" key="2">
    <source>
        <dbReference type="EMBL" id="KAL1131766.1"/>
    </source>
</evidence>